<dbReference type="Proteomes" id="UP000229974">
    <property type="component" value="Unassembled WGS sequence"/>
</dbReference>
<dbReference type="AlphaFoldDB" id="A0A2J0PXJ9"/>
<gene>
    <name evidence="1" type="ORF">B9Q30_13690</name>
</gene>
<dbReference type="Pfam" id="PF03090">
    <property type="entry name" value="Replicase"/>
    <property type="match status" value="1"/>
</dbReference>
<comment type="caution">
    <text evidence="1">The sequence shown here is derived from an EMBL/GenBank/DDBJ whole genome shotgun (WGS) entry which is preliminary data.</text>
</comment>
<dbReference type="OrthoDB" id="5445431at2"/>
<evidence type="ECO:0000313" key="2">
    <source>
        <dbReference type="Proteomes" id="UP000229974"/>
    </source>
</evidence>
<evidence type="ECO:0000313" key="1">
    <source>
        <dbReference type="EMBL" id="PJD84205.1"/>
    </source>
</evidence>
<protein>
    <submittedName>
        <fullName evidence="1">Replication protein</fullName>
    </submittedName>
</protein>
<accession>A0A2J0PXJ9</accession>
<dbReference type="InterPro" id="IPR004322">
    <property type="entry name" value="Plasmid_replicase_bac"/>
</dbReference>
<dbReference type="EMBL" id="NEEW01000006">
    <property type="protein sequence ID" value="PJD84205.1"/>
    <property type="molecule type" value="Genomic_DNA"/>
</dbReference>
<sequence>MRKEIYNEDKYKSQIQKYALCCDDFNDGVYRKPREKATLKKYIGYNNKYFINGFVFDVDHEYGAIAWDMTGLPKPNAIIQNTINGHAHLLYALKIPVLKTNSAKIKPLRLASVVQCGFTERLKADKSYADILMKNPLNIFEWRTTWTDIKAYDLYYLADFVPDVIRKNDSNKRNIYGLGRNVNLFEDLRVIAYKNILKYQESKNEHKFYNYLYLTADIINKQSNSNNPLSHNEIRQICQSVCKWTWKNFSKKQFSIIQSKRGMNNVGKIKNTDTKEKLEKALRILL</sequence>
<name>A0A2J0PXJ9_9ENTR</name>
<organism evidence="1 2">
    <name type="scientific">Enterobacter hormaechei</name>
    <dbReference type="NCBI Taxonomy" id="158836"/>
    <lineage>
        <taxon>Bacteria</taxon>
        <taxon>Pseudomonadati</taxon>
        <taxon>Pseudomonadota</taxon>
        <taxon>Gammaproteobacteria</taxon>
        <taxon>Enterobacterales</taxon>
        <taxon>Enterobacteriaceae</taxon>
        <taxon>Enterobacter</taxon>
        <taxon>Enterobacter cloacae complex</taxon>
    </lineage>
</organism>
<reference evidence="1 2" key="1">
    <citation type="journal article" date="2017" name="J. Antimicrob. Chemother.">
        <title>Characterization of the population structure, drug resistance mechanisms and plasmids of the community-associated Enterobacter cloacae complex in China.</title>
        <authorList>
            <person name="Zhou K."/>
            <person name="Yu W."/>
            <person name="Cao X."/>
            <person name="Shen P."/>
            <person name="Lu H."/>
            <person name="Luo Q."/>
            <person name="Rossen J.W.A."/>
            <person name="Xiao Y."/>
        </authorList>
    </citation>
    <scope>NUCLEOTIDE SEQUENCE [LARGE SCALE GENOMIC DNA]</scope>
    <source>
        <strain evidence="1 2">ECC904</strain>
    </source>
</reference>
<proteinExistence type="predicted"/>
<dbReference type="RefSeq" id="WP_100160584.1">
    <property type="nucleotide sequence ID" value="NZ_NEEW01000006.1"/>
</dbReference>
<dbReference type="Gene3D" id="1.10.340.50">
    <property type="match status" value="1"/>
</dbReference>